<evidence type="ECO:0000256" key="1">
    <source>
        <dbReference type="SAM" id="MobiDB-lite"/>
    </source>
</evidence>
<sequence length="182" mass="20591">MKKIIAAVVLMLVATGGFAQDAISKFFSKYQADETFSQVTVSSKMFGLFTNMEADTPEDKEVLNAISKLKGLRILAKEDARNARELYKEAFTLIPMKDYEELLSVRDKDKDMKFLIKESGGKISELIMIMGGTKDFMVMTLFGEIDLKQVSRIGKKMNVEGLEKLEKMNQPDKSDKQPEKKN</sequence>
<keyword evidence="2" id="KW-0732">Signal</keyword>
<feature type="region of interest" description="Disordered" evidence="1">
    <location>
        <begin position="161"/>
        <end position="182"/>
    </location>
</feature>
<dbReference type="Pfam" id="PF14060">
    <property type="entry name" value="DUF4252"/>
    <property type="match status" value="1"/>
</dbReference>
<proteinExistence type="predicted"/>
<protein>
    <submittedName>
        <fullName evidence="3">DUF4252 domain-containing protein</fullName>
    </submittedName>
</protein>
<feature type="signal peptide" evidence="2">
    <location>
        <begin position="1"/>
        <end position="19"/>
    </location>
</feature>
<keyword evidence="4" id="KW-1185">Reference proteome</keyword>
<dbReference type="Proteomes" id="UP000266183">
    <property type="component" value="Chromosome"/>
</dbReference>
<dbReference type="KEGG" id="chk:D4L85_13070"/>
<dbReference type="InterPro" id="IPR025348">
    <property type="entry name" value="DUF4252"/>
</dbReference>
<reference evidence="4" key="1">
    <citation type="submission" date="2018-09" db="EMBL/GenBank/DDBJ databases">
        <title>Chryseolinea sp. KIS68-18 isolated from soil.</title>
        <authorList>
            <person name="Weon H.-Y."/>
            <person name="Kwon S.-W."/>
            <person name="Lee S.A."/>
        </authorList>
    </citation>
    <scope>NUCLEOTIDE SEQUENCE [LARGE SCALE GENOMIC DNA]</scope>
    <source>
        <strain evidence="4">KIS68-18</strain>
    </source>
</reference>
<dbReference type="RefSeq" id="WP_119754725.1">
    <property type="nucleotide sequence ID" value="NZ_CP032382.1"/>
</dbReference>
<dbReference type="AlphaFoldDB" id="A0A385SKM5"/>
<evidence type="ECO:0000313" key="4">
    <source>
        <dbReference type="Proteomes" id="UP000266183"/>
    </source>
</evidence>
<accession>A0A385SKM5</accession>
<organism evidence="3 4">
    <name type="scientific">Chryseolinea soli</name>
    <dbReference type="NCBI Taxonomy" id="2321403"/>
    <lineage>
        <taxon>Bacteria</taxon>
        <taxon>Pseudomonadati</taxon>
        <taxon>Bacteroidota</taxon>
        <taxon>Cytophagia</taxon>
        <taxon>Cytophagales</taxon>
        <taxon>Fulvivirgaceae</taxon>
        <taxon>Chryseolinea</taxon>
    </lineage>
</organism>
<dbReference type="OrthoDB" id="1118838at2"/>
<name>A0A385SKM5_9BACT</name>
<dbReference type="EMBL" id="CP032382">
    <property type="protein sequence ID" value="AYB31452.1"/>
    <property type="molecule type" value="Genomic_DNA"/>
</dbReference>
<feature type="chain" id="PRO_5017365055" evidence="2">
    <location>
        <begin position="20"/>
        <end position="182"/>
    </location>
</feature>
<gene>
    <name evidence="3" type="ORF">D4L85_13070</name>
</gene>
<evidence type="ECO:0000313" key="3">
    <source>
        <dbReference type="EMBL" id="AYB31452.1"/>
    </source>
</evidence>
<evidence type="ECO:0000256" key="2">
    <source>
        <dbReference type="SAM" id="SignalP"/>
    </source>
</evidence>